<organism evidence="1">
    <name type="scientific">viral metagenome</name>
    <dbReference type="NCBI Taxonomy" id="1070528"/>
    <lineage>
        <taxon>unclassified sequences</taxon>
        <taxon>metagenomes</taxon>
        <taxon>organismal metagenomes</taxon>
    </lineage>
</organism>
<proteinExistence type="predicted"/>
<gene>
    <name evidence="1" type="ORF">MM171A00884_0013</name>
    <name evidence="2" type="ORF">MM171B00661_0013</name>
</gene>
<evidence type="ECO:0000313" key="1">
    <source>
        <dbReference type="EMBL" id="QJA99801.1"/>
    </source>
</evidence>
<name>A0A6M3M456_9ZZZZ</name>
<evidence type="ECO:0000313" key="2">
    <source>
        <dbReference type="EMBL" id="QJB03534.1"/>
    </source>
</evidence>
<dbReference type="EMBL" id="MT143850">
    <property type="protein sequence ID" value="QJB03534.1"/>
    <property type="molecule type" value="Genomic_DNA"/>
</dbReference>
<dbReference type="EMBL" id="MT143668">
    <property type="protein sequence ID" value="QJA99801.1"/>
    <property type="molecule type" value="Genomic_DNA"/>
</dbReference>
<reference evidence="1" key="1">
    <citation type="submission" date="2020-03" db="EMBL/GenBank/DDBJ databases">
        <title>The deep terrestrial virosphere.</title>
        <authorList>
            <person name="Holmfeldt K."/>
            <person name="Nilsson E."/>
            <person name="Simone D."/>
            <person name="Lopez-Fernandez M."/>
            <person name="Wu X."/>
            <person name="de Brujin I."/>
            <person name="Lundin D."/>
            <person name="Andersson A."/>
            <person name="Bertilsson S."/>
            <person name="Dopson M."/>
        </authorList>
    </citation>
    <scope>NUCLEOTIDE SEQUENCE</scope>
    <source>
        <strain evidence="1">MM171A00884</strain>
        <strain evidence="2">MM171B00661</strain>
    </source>
</reference>
<dbReference type="AlphaFoldDB" id="A0A6M3M456"/>
<sequence length="66" mass="7064">MQDRLKLASENLIKHPDHPIPVGMADFVGRDGAQLHQVILDGIFSRAGLQAGSNLAQIHSELAAHG</sequence>
<accession>A0A6M3M456</accession>
<protein>
    <submittedName>
        <fullName evidence="1">Uncharacterized protein</fullName>
    </submittedName>
</protein>